<dbReference type="OrthoDB" id="4790878at2759"/>
<comment type="caution">
    <text evidence="1">The sequence shown here is derived from an EMBL/GenBank/DDBJ whole genome shotgun (WGS) entry which is preliminary data.</text>
</comment>
<proteinExistence type="predicted"/>
<accession>A0A7C8IEP0</accession>
<name>A0A7C8IEP0_9PLEO</name>
<reference evidence="1 2" key="1">
    <citation type="submission" date="2020-01" db="EMBL/GenBank/DDBJ databases">
        <authorList>
            <consortium name="DOE Joint Genome Institute"/>
            <person name="Haridas S."/>
            <person name="Albert R."/>
            <person name="Binder M."/>
            <person name="Bloem J."/>
            <person name="Labutti K."/>
            <person name="Salamov A."/>
            <person name="Andreopoulos B."/>
            <person name="Baker S.E."/>
            <person name="Barry K."/>
            <person name="Bills G."/>
            <person name="Bluhm B.H."/>
            <person name="Cannon C."/>
            <person name="Castanera R."/>
            <person name="Culley D.E."/>
            <person name="Daum C."/>
            <person name="Ezra D."/>
            <person name="Gonzalez J.B."/>
            <person name="Henrissat B."/>
            <person name="Kuo A."/>
            <person name="Liang C."/>
            <person name="Lipzen A."/>
            <person name="Lutzoni F."/>
            <person name="Magnuson J."/>
            <person name="Mondo S."/>
            <person name="Nolan M."/>
            <person name="Ohm R."/>
            <person name="Pangilinan J."/>
            <person name="Park H.-J.H."/>
            <person name="Ramirez L."/>
            <person name="Alfaro M."/>
            <person name="Sun H."/>
            <person name="Tritt A."/>
            <person name="Yoshinaga Y."/>
            <person name="Zwiers L.-H.L."/>
            <person name="Turgeon B.G."/>
            <person name="Goodwin S.B."/>
            <person name="Spatafora J.W."/>
            <person name="Crous P.W."/>
            <person name="Grigoriev I.V."/>
        </authorList>
    </citation>
    <scope>NUCLEOTIDE SEQUENCE [LARGE SCALE GENOMIC DNA]</scope>
    <source>
        <strain evidence="1 2">CBS 611.86</strain>
    </source>
</reference>
<dbReference type="PANTHER" id="PTHR42085:SF2">
    <property type="entry name" value="F-BOX DOMAIN-CONTAINING PROTEIN"/>
    <property type="match status" value="1"/>
</dbReference>
<dbReference type="EMBL" id="JAADJZ010000001">
    <property type="protein sequence ID" value="KAF2877769.1"/>
    <property type="molecule type" value="Genomic_DNA"/>
</dbReference>
<evidence type="ECO:0000313" key="1">
    <source>
        <dbReference type="EMBL" id="KAF2877769.1"/>
    </source>
</evidence>
<sequence length="299" mass="33757">MDPSIPTAMDPSFPTAMDPSIPATDGTCFFFRLSGELRKFIYTFSLTHDAAADDNNSTDNQGGAVEAICDQEQQLSFQTHHGRTPIPAYNNLRPVCRQLRAETNGLFLSLNTLRFRESTTVGQTFLDFLSACPPTQRQHLRRITLTEFLYRNRNDSHSIAANLDAITTFCSAHPTVALTMHIARINLKAPVEHCVAFAMGIQLAMGNLARAPKSLRDSELTLMLYLLMRQTHGSWARYVRGRVQPRNLMLLPREGDVFNGRVLRRRIVESVPVRMLAEREFEGVDGLVEEWGKWYTLGI</sequence>
<gene>
    <name evidence="1" type="ORF">BDV95DRAFT_510</name>
</gene>
<dbReference type="AlphaFoldDB" id="A0A7C8IEP0"/>
<dbReference type="Proteomes" id="UP000481861">
    <property type="component" value="Unassembled WGS sequence"/>
</dbReference>
<dbReference type="PANTHER" id="PTHR42085">
    <property type="entry name" value="F-BOX DOMAIN-CONTAINING PROTEIN"/>
    <property type="match status" value="1"/>
</dbReference>
<keyword evidence="2" id="KW-1185">Reference proteome</keyword>
<protein>
    <submittedName>
        <fullName evidence="1">Uncharacterized protein</fullName>
    </submittedName>
</protein>
<dbReference type="InterPro" id="IPR038883">
    <property type="entry name" value="AN11006-like"/>
</dbReference>
<evidence type="ECO:0000313" key="2">
    <source>
        <dbReference type="Proteomes" id="UP000481861"/>
    </source>
</evidence>
<organism evidence="1 2">
    <name type="scientific">Massariosphaeria phaeospora</name>
    <dbReference type="NCBI Taxonomy" id="100035"/>
    <lineage>
        <taxon>Eukaryota</taxon>
        <taxon>Fungi</taxon>
        <taxon>Dikarya</taxon>
        <taxon>Ascomycota</taxon>
        <taxon>Pezizomycotina</taxon>
        <taxon>Dothideomycetes</taxon>
        <taxon>Pleosporomycetidae</taxon>
        <taxon>Pleosporales</taxon>
        <taxon>Pleosporales incertae sedis</taxon>
        <taxon>Massariosphaeria</taxon>
    </lineage>
</organism>